<dbReference type="PROSITE" id="PS50853">
    <property type="entry name" value="FN3"/>
    <property type="match status" value="1"/>
</dbReference>
<feature type="domain" description="SLH" evidence="3">
    <location>
        <begin position="252"/>
        <end position="311"/>
    </location>
</feature>
<dbReference type="AlphaFoldDB" id="A0A9X4KZQ4"/>
<feature type="compositionally biased region" description="Low complexity" evidence="1">
    <location>
        <begin position="193"/>
        <end position="214"/>
    </location>
</feature>
<dbReference type="RefSeq" id="WP_277538295.1">
    <property type="nucleotide sequence ID" value="NZ_JAPDIA010000009.1"/>
</dbReference>
<protein>
    <submittedName>
        <fullName evidence="4">S-layer homology domain-containing protein</fullName>
    </submittedName>
</protein>
<dbReference type="PANTHER" id="PTHR43308">
    <property type="entry name" value="OUTER MEMBRANE PROTEIN ALPHA-RELATED"/>
    <property type="match status" value="1"/>
</dbReference>
<proteinExistence type="predicted"/>
<dbReference type="InterPro" id="IPR051465">
    <property type="entry name" value="Cell_Envelope_Struct_Comp"/>
</dbReference>
<organism evidence="4 5">
    <name type="scientific">Cohnella rhizosphaerae</name>
    <dbReference type="NCBI Taxonomy" id="1457232"/>
    <lineage>
        <taxon>Bacteria</taxon>
        <taxon>Bacillati</taxon>
        <taxon>Bacillota</taxon>
        <taxon>Bacilli</taxon>
        <taxon>Bacillales</taxon>
        <taxon>Paenibacillaceae</taxon>
        <taxon>Cohnella</taxon>
    </lineage>
</organism>
<gene>
    <name evidence="4" type="ORF">OMP40_34615</name>
</gene>
<dbReference type="InterPro" id="IPR001119">
    <property type="entry name" value="SLH_dom"/>
</dbReference>
<feature type="region of interest" description="Disordered" evidence="1">
    <location>
        <begin position="402"/>
        <end position="424"/>
    </location>
</feature>
<evidence type="ECO:0000259" key="3">
    <source>
        <dbReference type="PROSITE" id="PS51272"/>
    </source>
</evidence>
<feature type="region of interest" description="Disordered" evidence="1">
    <location>
        <begin position="186"/>
        <end position="225"/>
    </location>
</feature>
<dbReference type="PROSITE" id="PS51272">
    <property type="entry name" value="SLH"/>
    <property type="match status" value="2"/>
</dbReference>
<dbReference type="CDD" id="cd00063">
    <property type="entry name" value="FN3"/>
    <property type="match status" value="1"/>
</dbReference>
<keyword evidence="5" id="KW-1185">Reference proteome</keyword>
<comment type="caution">
    <text evidence="4">The sequence shown here is derived from an EMBL/GenBank/DDBJ whole genome shotgun (WGS) entry which is preliminary data.</text>
</comment>
<evidence type="ECO:0000313" key="5">
    <source>
        <dbReference type="Proteomes" id="UP001153404"/>
    </source>
</evidence>
<dbReference type="InterPro" id="IPR013783">
    <property type="entry name" value="Ig-like_fold"/>
</dbReference>
<name>A0A9X4KZQ4_9BACL</name>
<evidence type="ECO:0000313" key="4">
    <source>
        <dbReference type="EMBL" id="MDG0813845.1"/>
    </source>
</evidence>
<feature type="domain" description="Fibronectin type-III" evidence="2">
    <location>
        <begin position="108"/>
        <end position="196"/>
    </location>
</feature>
<dbReference type="Pfam" id="PF00395">
    <property type="entry name" value="SLH"/>
    <property type="match status" value="2"/>
</dbReference>
<reference evidence="4" key="1">
    <citation type="submission" date="2022-10" db="EMBL/GenBank/DDBJ databases">
        <title>Comparative genomic analysis of Cohnella hashimotonis sp. nov., isolated from the International Space Station.</title>
        <authorList>
            <person name="Simpson A."/>
            <person name="Venkateswaran K."/>
        </authorList>
    </citation>
    <scope>NUCLEOTIDE SEQUENCE</scope>
    <source>
        <strain evidence="4">DSM 28161</strain>
    </source>
</reference>
<dbReference type="SUPFAM" id="SSF49265">
    <property type="entry name" value="Fibronectin type III"/>
    <property type="match status" value="1"/>
</dbReference>
<dbReference type="InterPro" id="IPR036116">
    <property type="entry name" value="FN3_sf"/>
</dbReference>
<dbReference type="EMBL" id="JAPDIA010000009">
    <property type="protein sequence ID" value="MDG0813845.1"/>
    <property type="molecule type" value="Genomic_DNA"/>
</dbReference>
<dbReference type="Gene3D" id="2.60.40.10">
    <property type="entry name" value="Immunoglobulins"/>
    <property type="match status" value="1"/>
</dbReference>
<sequence length="424" mass="43916">MELTTDIAAPAGNGGAFAQQPVVAIVDAFGNVSTSDSGTVVTVSKKDAGSWTLTGTVTATANSGVVAFTGLGATNAAEVTGAQLSFDATGLPQMTSRTVTLPWPGAVAPSLEAVTAGDGRVRLAWRAGYGAVSYAVYQGTVPGIYGEAVANVTGLAYDATELTNGTTYYFVVKAVNPSGISAASNELSATPRTASGSTNPSTPTSTSEKPATTPDSPANPQPAADVFNSSMVDEADLVKTIESKIAEAKEANATADFADIQGHWAEKTIAIFYKMQVIKGYEDGTLRPNSNVTRAAFAVILDRVFGIQGGSNTRVSLKDIGHGWAKEAIERLVAAGVINGYEDGSFRPDNAITRQEMVMMLSRIVNLDNVAKDTAKGSFKDLNGAYAAGEIKAEAQAGIVSGKRGRERSIPGAVQRAQRRCKSS</sequence>
<dbReference type="InterPro" id="IPR003961">
    <property type="entry name" value="FN3_dom"/>
</dbReference>
<accession>A0A9X4KZQ4</accession>
<feature type="domain" description="SLH" evidence="3">
    <location>
        <begin position="312"/>
        <end position="375"/>
    </location>
</feature>
<dbReference type="PANTHER" id="PTHR43308:SF5">
    <property type="entry name" value="S-LAYER PROTEIN _ PEPTIDOGLYCAN ENDO-BETA-N-ACETYLGLUCOSAMINIDASE"/>
    <property type="match status" value="1"/>
</dbReference>
<evidence type="ECO:0000256" key="1">
    <source>
        <dbReference type="SAM" id="MobiDB-lite"/>
    </source>
</evidence>
<dbReference type="Proteomes" id="UP001153404">
    <property type="component" value="Unassembled WGS sequence"/>
</dbReference>
<evidence type="ECO:0000259" key="2">
    <source>
        <dbReference type="PROSITE" id="PS50853"/>
    </source>
</evidence>
<dbReference type="SMART" id="SM00060">
    <property type="entry name" value="FN3"/>
    <property type="match status" value="1"/>
</dbReference>